<dbReference type="Gene3D" id="3.30.70.270">
    <property type="match status" value="1"/>
</dbReference>
<dbReference type="CDD" id="cd01949">
    <property type="entry name" value="GGDEF"/>
    <property type="match status" value="1"/>
</dbReference>
<organism evidence="5 6">
    <name type="scientific">Thalassomonas actiniarum</name>
    <dbReference type="NCBI Taxonomy" id="485447"/>
    <lineage>
        <taxon>Bacteria</taxon>
        <taxon>Pseudomonadati</taxon>
        <taxon>Pseudomonadota</taxon>
        <taxon>Gammaproteobacteria</taxon>
        <taxon>Alteromonadales</taxon>
        <taxon>Colwelliaceae</taxon>
        <taxon>Thalassomonas</taxon>
    </lineage>
</organism>
<dbReference type="CDD" id="cd01948">
    <property type="entry name" value="EAL"/>
    <property type="match status" value="1"/>
</dbReference>
<evidence type="ECO:0000259" key="4">
    <source>
        <dbReference type="PROSITE" id="PS50887"/>
    </source>
</evidence>
<dbReference type="InterPro" id="IPR052155">
    <property type="entry name" value="Biofilm_reg_signaling"/>
</dbReference>
<dbReference type="SMART" id="SM00448">
    <property type="entry name" value="REC"/>
    <property type="match status" value="1"/>
</dbReference>
<dbReference type="Pfam" id="PF00072">
    <property type="entry name" value="Response_reg"/>
    <property type="match status" value="1"/>
</dbReference>
<feature type="domain" description="EAL" evidence="3">
    <location>
        <begin position="443"/>
        <end position="698"/>
    </location>
</feature>
<dbReference type="KEGG" id="tact:SG35_017255"/>
<dbReference type="InterPro" id="IPR000160">
    <property type="entry name" value="GGDEF_dom"/>
</dbReference>
<dbReference type="SUPFAM" id="SSF55073">
    <property type="entry name" value="Nucleotide cyclase"/>
    <property type="match status" value="1"/>
</dbReference>
<dbReference type="Pfam" id="PF00989">
    <property type="entry name" value="PAS"/>
    <property type="match status" value="1"/>
</dbReference>
<evidence type="ECO:0000313" key="5">
    <source>
        <dbReference type="EMBL" id="WDD97100.1"/>
    </source>
</evidence>
<dbReference type="SUPFAM" id="SSF55785">
    <property type="entry name" value="PYP-like sensor domain (PAS domain)"/>
    <property type="match status" value="1"/>
</dbReference>
<accession>A0AAE9YJW6</accession>
<dbReference type="PROSITE" id="PS50110">
    <property type="entry name" value="RESPONSE_REGULATORY"/>
    <property type="match status" value="1"/>
</dbReference>
<dbReference type="InterPro" id="IPR029787">
    <property type="entry name" value="Nucleotide_cyclase"/>
</dbReference>
<feature type="modified residue" description="4-aspartylphosphate" evidence="1">
    <location>
        <position position="54"/>
    </location>
</feature>
<sequence length="698" mass="77777">MDKQRILIVDDNKNNIFSLKAVLEPLGLECDSATSGNEALFKVLEQEYLLFLLDVQMPEMDGFELAGHLKNNEDTMNVPIVFVTAINKEIQHVLSGFECGAVDYIFKPFNPDILISKIRVFLELESRKRELEQAYVNVYQTFIQQQRILSAAGEGIIGLDENGAIIYANSKAEQTLLAGKDSNLFGKSIQPFLSSEDWKKSQISRLCHHEGSVSDVEAFLIRGQEQVPVSYSCNSLAIDETSKGCVFVFRDLSYLKDVEGQLVRLSNYDDLTGLANRVMFHEYLTTSVAESTVHRRGQSFLALLHIDIDNFKLINDNLGNGVGDSILKIIASRINACTDENNLLSRLGGDEFVLILPEVKSLDDISRLTRNIQDAVAQKIGISEVEQPLYLACSIGVATTLEGMTLADELVTSAALALTKAKDNGKNQVHYYSDDLQEDTKQRFIIESKIKLFVETNAFDLHFQPKVTSENGQVIGAEALIRWPKDDASFVGPHVFIPIAEKSGQIQKLGDWVLKTSISHVASWLSAGVISDGFKLSINVSSLQLLDEGFSQILKNYLHEFRVDSHYVELEITESALMYEPQKVMKNLEEIYQHGVSVSIDDFGTGYSSLSYLTHLPLSILKIDKSFIDKIGCGVGGESVIKSIISLSNNLNLKTVAEGVEDEKQLQFLKEHGCDYIQGYYFSKPLPLADFENYLGNV</sequence>
<evidence type="ECO:0000259" key="3">
    <source>
        <dbReference type="PROSITE" id="PS50883"/>
    </source>
</evidence>
<dbReference type="AlphaFoldDB" id="A0AAE9YJW6"/>
<dbReference type="InterPro" id="IPR035919">
    <property type="entry name" value="EAL_sf"/>
</dbReference>
<feature type="domain" description="Response regulatory" evidence="2">
    <location>
        <begin position="5"/>
        <end position="122"/>
    </location>
</feature>
<dbReference type="Pfam" id="PF00563">
    <property type="entry name" value="EAL"/>
    <property type="match status" value="1"/>
</dbReference>
<dbReference type="NCBIfam" id="TIGR00254">
    <property type="entry name" value="GGDEF"/>
    <property type="match status" value="1"/>
</dbReference>
<dbReference type="InterPro" id="IPR001789">
    <property type="entry name" value="Sig_transdc_resp-reg_receiver"/>
</dbReference>
<dbReference type="CDD" id="cd00130">
    <property type="entry name" value="PAS"/>
    <property type="match status" value="1"/>
</dbReference>
<dbReference type="SMART" id="SM00052">
    <property type="entry name" value="EAL"/>
    <property type="match status" value="1"/>
</dbReference>
<dbReference type="InterPro" id="IPR011006">
    <property type="entry name" value="CheY-like_superfamily"/>
</dbReference>
<dbReference type="Gene3D" id="3.30.450.20">
    <property type="entry name" value="PAS domain"/>
    <property type="match status" value="1"/>
</dbReference>
<evidence type="ECO:0000259" key="2">
    <source>
        <dbReference type="PROSITE" id="PS50110"/>
    </source>
</evidence>
<dbReference type="Pfam" id="PF00990">
    <property type="entry name" value="GGDEF"/>
    <property type="match status" value="1"/>
</dbReference>
<dbReference type="InterPro" id="IPR043128">
    <property type="entry name" value="Rev_trsase/Diguanyl_cyclase"/>
</dbReference>
<dbReference type="SMART" id="SM00267">
    <property type="entry name" value="GGDEF"/>
    <property type="match status" value="1"/>
</dbReference>
<dbReference type="Gene3D" id="3.40.50.2300">
    <property type="match status" value="1"/>
</dbReference>
<protein>
    <submittedName>
        <fullName evidence="5">EAL domain-containing protein</fullName>
    </submittedName>
</protein>
<dbReference type="InterPro" id="IPR000014">
    <property type="entry name" value="PAS"/>
</dbReference>
<dbReference type="PROSITE" id="PS50883">
    <property type="entry name" value="EAL"/>
    <property type="match status" value="1"/>
</dbReference>
<keyword evidence="1" id="KW-0597">Phosphoprotein</keyword>
<dbReference type="GO" id="GO:0000160">
    <property type="term" value="P:phosphorelay signal transduction system"/>
    <property type="evidence" value="ECO:0007669"/>
    <property type="project" value="InterPro"/>
</dbReference>
<dbReference type="EMBL" id="CP059735">
    <property type="protein sequence ID" value="WDD97100.1"/>
    <property type="molecule type" value="Genomic_DNA"/>
</dbReference>
<dbReference type="SUPFAM" id="SSF52172">
    <property type="entry name" value="CheY-like"/>
    <property type="match status" value="1"/>
</dbReference>
<proteinExistence type="predicted"/>
<name>A0AAE9YJW6_9GAMM</name>
<evidence type="ECO:0000313" key="6">
    <source>
        <dbReference type="Proteomes" id="UP000032568"/>
    </source>
</evidence>
<dbReference type="InterPro" id="IPR001633">
    <property type="entry name" value="EAL_dom"/>
</dbReference>
<gene>
    <name evidence="5" type="ORF">SG35_017255</name>
</gene>
<feature type="domain" description="GGDEF" evidence="4">
    <location>
        <begin position="299"/>
        <end position="434"/>
    </location>
</feature>
<dbReference type="PANTHER" id="PTHR44757:SF2">
    <property type="entry name" value="BIOFILM ARCHITECTURE MAINTENANCE PROTEIN MBAA"/>
    <property type="match status" value="1"/>
</dbReference>
<reference evidence="5 6" key="1">
    <citation type="journal article" date="2015" name="Genome Announc.">
        <title>Draft Genome Sequences of Marine Isolates of Thalassomonas viridans and Thalassomonas actiniarum.</title>
        <authorList>
            <person name="Olonade I."/>
            <person name="van Zyl L.J."/>
            <person name="Trindade M."/>
        </authorList>
    </citation>
    <scope>NUCLEOTIDE SEQUENCE [LARGE SCALE GENOMIC DNA]</scope>
    <source>
        <strain evidence="5 6">A5K-106</strain>
    </source>
</reference>
<dbReference type="InterPro" id="IPR013767">
    <property type="entry name" value="PAS_fold"/>
</dbReference>
<dbReference type="InterPro" id="IPR035965">
    <property type="entry name" value="PAS-like_dom_sf"/>
</dbReference>
<evidence type="ECO:0000256" key="1">
    <source>
        <dbReference type="PROSITE-ProRule" id="PRU00169"/>
    </source>
</evidence>
<dbReference type="PROSITE" id="PS50887">
    <property type="entry name" value="GGDEF"/>
    <property type="match status" value="1"/>
</dbReference>
<dbReference type="RefSeq" id="WP_044831718.1">
    <property type="nucleotide sequence ID" value="NZ_CP059735.1"/>
</dbReference>
<dbReference type="PANTHER" id="PTHR44757">
    <property type="entry name" value="DIGUANYLATE CYCLASE DGCP"/>
    <property type="match status" value="1"/>
</dbReference>
<dbReference type="Proteomes" id="UP000032568">
    <property type="component" value="Chromosome"/>
</dbReference>
<keyword evidence="6" id="KW-1185">Reference proteome</keyword>
<dbReference type="SUPFAM" id="SSF141868">
    <property type="entry name" value="EAL domain-like"/>
    <property type="match status" value="1"/>
</dbReference>
<dbReference type="GO" id="GO:0006355">
    <property type="term" value="P:regulation of DNA-templated transcription"/>
    <property type="evidence" value="ECO:0007669"/>
    <property type="project" value="InterPro"/>
</dbReference>
<reference evidence="5 6" key="2">
    <citation type="journal article" date="2022" name="Mar. Drugs">
        <title>Bioassay-Guided Fractionation Leads to the Detection of Cholic Acid Generated by the Rare Thalassomonas sp.</title>
        <authorList>
            <person name="Pheiffer F."/>
            <person name="Schneider Y.K."/>
            <person name="Hansen E.H."/>
            <person name="Andersen J.H."/>
            <person name="Isaksson J."/>
            <person name="Busche T."/>
            <person name="R C."/>
            <person name="Kalinowski J."/>
            <person name="Zyl L.V."/>
            <person name="Trindade M."/>
        </authorList>
    </citation>
    <scope>NUCLEOTIDE SEQUENCE [LARGE SCALE GENOMIC DNA]</scope>
    <source>
        <strain evidence="5 6">A5K-106</strain>
    </source>
</reference>
<dbReference type="Gene3D" id="3.20.20.450">
    <property type="entry name" value="EAL domain"/>
    <property type="match status" value="1"/>
</dbReference>